<keyword evidence="3 6" id="KW-1133">Transmembrane helix</keyword>
<evidence type="ECO:0000259" key="7">
    <source>
        <dbReference type="PROSITE" id="PS50222"/>
    </source>
</evidence>
<feature type="domain" description="EF-hand" evidence="7">
    <location>
        <begin position="441"/>
        <end position="476"/>
    </location>
</feature>
<dbReference type="Pfam" id="PF25886">
    <property type="entry name" value="Msy1"/>
    <property type="match status" value="1"/>
</dbReference>
<evidence type="ECO:0000256" key="1">
    <source>
        <dbReference type="ARBA" id="ARBA00004370"/>
    </source>
</evidence>
<evidence type="ECO:0000256" key="4">
    <source>
        <dbReference type="ARBA" id="ARBA00023136"/>
    </source>
</evidence>
<dbReference type="InterPro" id="IPR006685">
    <property type="entry name" value="MscS_channel_2nd"/>
</dbReference>
<dbReference type="PANTHER" id="PTHR31323">
    <property type="entry name" value="MECHANOSENSITIVE ION CHANNEL PROTEIN MSY2"/>
    <property type="match status" value="1"/>
</dbReference>
<evidence type="ECO:0000256" key="6">
    <source>
        <dbReference type="SAM" id="Phobius"/>
    </source>
</evidence>
<dbReference type="AlphaFoldDB" id="J4GNI7"/>
<feature type="transmembrane region" description="Helical" evidence="6">
    <location>
        <begin position="158"/>
        <end position="184"/>
    </location>
</feature>
<dbReference type="Proteomes" id="UP000006352">
    <property type="component" value="Unassembled WGS sequence"/>
</dbReference>
<dbReference type="PANTHER" id="PTHR31323:SF15">
    <property type="entry name" value="MECHANOSENSITIVE ION CHANNEL PROTEIN MSY1"/>
    <property type="match status" value="1"/>
</dbReference>
<keyword evidence="2 6" id="KW-0812">Transmembrane</keyword>
<feature type="transmembrane region" description="Helical" evidence="6">
    <location>
        <begin position="293"/>
        <end position="313"/>
    </location>
</feature>
<keyword evidence="4 6" id="KW-0472">Membrane</keyword>
<dbReference type="GO" id="GO:0005509">
    <property type="term" value="F:calcium ion binding"/>
    <property type="evidence" value="ECO:0007669"/>
    <property type="project" value="InterPro"/>
</dbReference>
<dbReference type="SUPFAM" id="SSF50182">
    <property type="entry name" value="Sm-like ribonucleoproteins"/>
    <property type="match status" value="1"/>
</dbReference>
<feature type="region of interest" description="Disordered" evidence="5">
    <location>
        <begin position="796"/>
        <end position="854"/>
    </location>
</feature>
<gene>
    <name evidence="8" type="ORF">FIBRA_03513</name>
</gene>
<feature type="compositionally biased region" description="Basic and acidic residues" evidence="5">
    <location>
        <begin position="748"/>
        <end position="760"/>
    </location>
</feature>
<dbReference type="GO" id="GO:0016020">
    <property type="term" value="C:membrane"/>
    <property type="evidence" value="ECO:0007669"/>
    <property type="project" value="UniProtKB-SubCell"/>
</dbReference>
<evidence type="ECO:0000256" key="2">
    <source>
        <dbReference type="ARBA" id="ARBA00022692"/>
    </source>
</evidence>
<proteinExistence type="predicted"/>
<dbReference type="RefSeq" id="XP_012180743.1">
    <property type="nucleotide sequence ID" value="XM_012325353.1"/>
</dbReference>
<evidence type="ECO:0000256" key="5">
    <source>
        <dbReference type="SAM" id="MobiDB-lite"/>
    </source>
</evidence>
<feature type="transmembrane region" description="Helical" evidence="6">
    <location>
        <begin position="528"/>
        <end position="552"/>
    </location>
</feature>
<feature type="transmembrane region" description="Helical" evidence="6">
    <location>
        <begin position="252"/>
        <end position="273"/>
    </location>
</feature>
<evidence type="ECO:0000256" key="3">
    <source>
        <dbReference type="ARBA" id="ARBA00022989"/>
    </source>
</evidence>
<feature type="transmembrane region" description="Helical" evidence="6">
    <location>
        <begin position="204"/>
        <end position="231"/>
    </location>
</feature>
<dbReference type="EMBL" id="HE797034">
    <property type="protein sequence ID" value="CCM01460.1"/>
    <property type="molecule type" value="Genomic_DNA"/>
</dbReference>
<organism evidence="8 9">
    <name type="scientific">Fibroporia radiculosa</name>
    <dbReference type="NCBI Taxonomy" id="599839"/>
    <lineage>
        <taxon>Eukaryota</taxon>
        <taxon>Fungi</taxon>
        <taxon>Dikarya</taxon>
        <taxon>Basidiomycota</taxon>
        <taxon>Agaricomycotina</taxon>
        <taxon>Agaricomycetes</taxon>
        <taxon>Polyporales</taxon>
        <taxon>Fibroporiaceae</taxon>
        <taxon>Fibroporia</taxon>
    </lineage>
</organism>
<sequence>MSLGGRNDFSSSSRPISPAVQFDSDPNTPSHPLLPGQYHKGYWQHAGKQSKADELGSEPRSRDYAAHDQEPAPAYPGTHRRNETADYHPANNRSSWDLLGGIRRLEHSYVEFDPRRASEAHLVFAEGDLPKNAVSLGVFIACYVDPRTHMQPRKFSRVYNYLINVSIVTRWTLFIVPFLGLLWIPGILGLTSYKNSTIWGVKLIWWSIWLTVVWCGWWGALAATMLLPSVARNTIGVVAVGMRRYIEWLGPLRRYIALFVWTLVVWISFQPLINTRREPNISSGSGTALSTAARIFFALFECAIILLGEKVAIQYIAAKFHERSYAERVADQKFAVRILVNLYRHSSDMPWRSDTLRDGQVDAHAPKKPKKLLKKALQGVKFAATTTTTALGNVASEIAGSSVLQPNSPQAVVKTALESANKSRLASAHSLMVNDIMPFFPTPEDADAAFALFDKDMNGDATRDEVEIACMECHREQLSIEHSMRDLDSAVGRLDNILMTIYVFAAILILAVALEAQLLTLVTSAGTFVLGLSWLIGTSLGEVLTSIIFLFVKHPYDVGDRVSIDSLDYTVKEIRLLSTIFIDSSNCSVQAPHSLLNTKFIQNYRRSPVMSEAFKFDVAFSTTFEQLEQLRELMIAFLKSERRDFLPNFDVTIVGECPRPRQSYLDLILLCTDIPAQEKMTLHSDIKYKSNWQQSALKSTRRNKWISALKSAMDKAKIFGPKGNPNAIPSAERVTLVPWEQVEAEDKKKLAKAEVEEARHQHSGSLQELRAPSAHWNLTDKEAIILDDTQDVFGDANSVASISPTPSRPGSTEPRRRQRTAMPAAVSMPSPLIHQSGEEIEMTQSSSQRHSPSS</sequence>
<dbReference type="GeneID" id="24096371"/>
<feature type="region of interest" description="Disordered" evidence="5">
    <location>
        <begin position="748"/>
        <end position="768"/>
    </location>
</feature>
<accession>J4GNI7</accession>
<comment type="subcellular location">
    <subcellularLocation>
        <location evidence="1">Membrane</location>
    </subcellularLocation>
</comment>
<dbReference type="GO" id="GO:0005262">
    <property type="term" value="F:calcium channel activity"/>
    <property type="evidence" value="ECO:0007669"/>
    <property type="project" value="TreeGrafter"/>
</dbReference>
<dbReference type="InterPro" id="IPR058650">
    <property type="entry name" value="Msy1/2-like"/>
</dbReference>
<dbReference type="HOGENOM" id="CLU_010480_3_0_1"/>
<evidence type="ECO:0000313" key="9">
    <source>
        <dbReference type="Proteomes" id="UP000006352"/>
    </source>
</evidence>
<dbReference type="FunCoup" id="J4GNI7">
    <property type="interactions" value="9"/>
</dbReference>
<dbReference type="OrthoDB" id="544685at2759"/>
<feature type="region of interest" description="Disordered" evidence="5">
    <location>
        <begin position="1"/>
        <end position="90"/>
    </location>
</feature>
<feature type="compositionally biased region" description="Low complexity" evidence="5">
    <location>
        <begin position="845"/>
        <end position="854"/>
    </location>
</feature>
<dbReference type="Gene3D" id="2.30.30.60">
    <property type="match status" value="1"/>
</dbReference>
<reference evidence="8 9" key="1">
    <citation type="journal article" date="2012" name="Appl. Environ. Microbiol.">
        <title>Short-read sequencing for genomic analysis of the brown rot fungus Fibroporia radiculosa.</title>
        <authorList>
            <person name="Tang J.D."/>
            <person name="Perkins A.D."/>
            <person name="Sonstegard T.S."/>
            <person name="Schroeder S.G."/>
            <person name="Burgess S.C."/>
            <person name="Diehl S.V."/>
        </authorList>
    </citation>
    <scope>NUCLEOTIDE SEQUENCE [LARGE SCALE GENOMIC DNA]</scope>
    <source>
        <strain evidence="8 9">TFFH 294</strain>
    </source>
</reference>
<dbReference type="InterPro" id="IPR010920">
    <property type="entry name" value="LSM_dom_sf"/>
</dbReference>
<feature type="compositionally biased region" description="Basic and acidic residues" evidence="5">
    <location>
        <begin position="50"/>
        <end position="70"/>
    </location>
</feature>
<dbReference type="GO" id="GO:0006874">
    <property type="term" value="P:intracellular calcium ion homeostasis"/>
    <property type="evidence" value="ECO:0007669"/>
    <property type="project" value="TreeGrafter"/>
</dbReference>
<dbReference type="InterPro" id="IPR002048">
    <property type="entry name" value="EF_hand_dom"/>
</dbReference>
<keyword evidence="9" id="KW-1185">Reference proteome</keyword>
<dbReference type="PROSITE" id="PS50222">
    <property type="entry name" value="EF_HAND_2"/>
    <property type="match status" value="1"/>
</dbReference>
<protein>
    <recommendedName>
        <fullName evidence="7">EF-hand domain-containing protein</fullName>
    </recommendedName>
</protein>
<feature type="transmembrane region" description="Helical" evidence="6">
    <location>
        <begin position="501"/>
        <end position="522"/>
    </location>
</feature>
<dbReference type="InterPro" id="IPR023408">
    <property type="entry name" value="MscS_beta-dom_sf"/>
</dbReference>
<feature type="compositionally biased region" description="Polar residues" evidence="5">
    <location>
        <begin position="798"/>
        <end position="810"/>
    </location>
</feature>
<dbReference type="Pfam" id="PF00924">
    <property type="entry name" value="MS_channel_2nd"/>
    <property type="match status" value="1"/>
</dbReference>
<evidence type="ECO:0000313" key="8">
    <source>
        <dbReference type="EMBL" id="CCM01460.1"/>
    </source>
</evidence>
<name>J4GNI7_9APHY</name>
<dbReference type="InParanoid" id="J4GNI7"/>
<dbReference type="STRING" id="599839.J4GNI7"/>